<dbReference type="InterPro" id="IPR035516">
    <property type="entry name" value="Gyrase/topoIV_suA_C"/>
</dbReference>
<dbReference type="HAMAP" id="MF_01897">
    <property type="entry name" value="GyrA"/>
    <property type="match status" value="1"/>
</dbReference>
<dbReference type="FunFam" id="3.30.1360.40:FF:000002">
    <property type="entry name" value="DNA gyrase subunit A"/>
    <property type="match status" value="1"/>
</dbReference>
<evidence type="ECO:0000256" key="10">
    <source>
        <dbReference type="PROSITE-ProRule" id="PRU01384"/>
    </source>
</evidence>
<evidence type="ECO:0000256" key="9">
    <source>
        <dbReference type="HAMAP-Rule" id="MF_01897"/>
    </source>
</evidence>
<dbReference type="NCBIfam" id="NF004044">
    <property type="entry name" value="PRK05561.1"/>
    <property type="match status" value="1"/>
</dbReference>
<evidence type="ECO:0000313" key="12">
    <source>
        <dbReference type="EMBL" id="TET44144.1"/>
    </source>
</evidence>
<evidence type="ECO:0000256" key="2">
    <source>
        <dbReference type="ARBA" id="ARBA00008263"/>
    </source>
</evidence>
<dbReference type="GO" id="GO:0003677">
    <property type="term" value="F:DNA binding"/>
    <property type="evidence" value="ECO:0007669"/>
    <property type="project" value="UniProtKB-UniRule"/>
</dbReference>
<comment type="miscellaneous">
    <text evidence="9">Few gyrases are as efficient as E.coli at forming negative supercoils. Not all organisms have 2 type II topoisomerases; in organisms with a single type II topoisomerase this enzyme also has to decatenate newly replicated chromosomes.</text>
</comment>
<dbReference type="GO" id="GO:0005694">
    <property type="term" value="C:chromosome"/>
    <property type="evidence" value="ECO:0007669"/>
    <property type="project" value="InterPro"/>
</dbReference>
<feature type="domain" description="Topo IIA-type catalytic" evidence="11">
    <location>
        <begin position="32"/>
        <end position="497"/>
    </location>
</feature>
<dbReference type="GO" id="GO:0005524">
    <property type="term" value="F:ATP binding"/>
    <property type="evidence" value="ECO:0007669"/>
    <property type="project" value="UniProtKB-UniRule"/>
</dbReference>
<proteinExistence type="inferred from homology"/>
<gene>
    <name evidence="9 12" type="primary">gyrA</name>
    <name evidence="12" type="ORF">E3J62_11160</name>
</gene>
<dbReference type="SMART" id="SM00434">
    <property type="entry name" value="TOP4c"/>
    <property type="match status" value="1"/>
</dbReference>
<comment type="function">
    <text evidence="9">A type II topoisomerase that negatively supercoils closed circular double-stranded (ds) DNA in an ATP-dependent manner to modulate DNA topology and maintain chromosomes in an underwound state. Negative supercoiling favors strand separation, and DNA replication, transcription, recombination and repair, all of which involve strand separation. Also able to catalyze the interconversion of other topological isomers of dsDNA rings, including catenanes and knotted rings. Type II topoisomerases break and join 2 DNA strands simultaneously in an ATP-dependent manner.</text>
</comment>
<evidence type="ECO:0000256" key="1">
    <source>
        <dbReference type="ARBA" id="ARBA00000185"/>
    </source>
</evidence>
<dbReference type="GO" id="GO:0005737">
    <property type="term" value="C:cytoplasm"/>
    <property type="evidence" value="ECO:0007669"/>
    <property type="project" value="UniProtKB-SubCell"/>
</dbReference>
<dbReference type="CDD" id="cd00187">
    <property type="entry name" value="TOP4c"/>
    <property type="match status" value="1"/>
</dbReference>
<comment type="subunit">
    <text evidence="9">Heterotetramer, composed of two GyrA and two GyrB chains. In the heterotetramer, GyrA contains the active site tyrosine that forms a transient covalent intermediate with DNA, while GyrB binds cofactors and catalyzes ATP hydrolysis.</text>
</comment>
<organism evidence="12 13">
    <name type="scientific">candidate division TA06 bacterium</name>
    <dbReference type="NCBI Taxonomy" id="2250710"/>
    <lineage>
        <taxon>Bacteria</taxon>
        <taxon>Bacteria division TA06</taxon>
    </lineage>
</organism>
<keyword evidence="5 9" id="KW-0067">ATP-binding</keyword>
<dbReference type="SUPFAM" id="SSF56719">
    <property type="entry name" value="Type II DNA topoisomerase"/>
    <property type="match status" value="1"/>
</dbReference>
<dbReference type="Pfam" id="PF03989">
    <property type="entry name" value="DNA_gyraseA_C"/>
    <property type="match status" value="6"/>
</dbReference>
<evidence type="ECO:0000259" key="11">
    <source>
        <dbReference type="PROSITE" id="PS52040"/>
    </source>
</evidence>
<keyword evidence="7 9" id="KW-0238">DNA-binding</keyword>
<dbReference type="GO" id="GO:0006261">
    <property type="term" value="P:DNA-templated DNA replication"/>
    <property type="evidence" value="ECO:0007669"/>
    <property type="project" value="UniProtKB-UniRule"/>
</dbReference>
<evidence type="ECO:0000256" key="6">
    <source>
        <dbReference type="ARBA" id="ARBA00023029"/>
    </source>
</evidence>
<comment type="subcellular location">
    <subcellularLocation>
        <location evidence="9">Cytoplasm</location>
    </subcellularLocation>
</comment>
<dbReference type="GO" id="GO:0009330">
    <property type="term" value="C:DNA topoisomerase type II (double strand cut, ATP-hydrolyzing) complex"/>
    <property type="evidence" value="ECO:0007669"/>
    <property type="project" value="TreeGrafter"/>
</dbReference>
<dbReference type="GO" id="GO:0006265">
    <property type="term" value="P:DNA topological change"/>
    <property type="evidence" value="ECO:0007669"/>
    <property type="project" value="UniProtKB-UniRule"/>
</dbReference>
<evidence type="ECO:0000256" key="3">
    <source>
        <dbReference type="ARBA" id="ARBA00022490"/>
    </source>
</evidence>
<dbReference type="EMBL" id="SOJN01000137">
    <property type="protein sequence ID" value="TET44144.1"/>
    <property type="molecule type" value="Genomic_DNA"/>
</dbReference>
<dbReference type="FunFam" id="1.10.268.10:FF:000001">
    <property type="entry name" value="DNA gyrase subunit A"/>
    <property type="match status" value="1"/>
</dbReference>
<feature type="short sequence motif" description="GyrA-box" evidence="9">
    <location>
        <begin position="524"/>
        <end position="530"/>
    </location>
</feature>
<evidence type="ECO:0000313" key="13">
    <source>
        <dbReference type="Proteomes" id="UP000315525"/>
    </source>
</evidence>
<evidence type="ECO:0000256" key="7">
    <source>
        <dbReference type="ARBA" id="ARBA00023125"/>
    </source>
</evidence>
<comment type="catalytic activity">
    <reaction evidence="1 9 10">
        <text>ATP-dependent breakage, passage and rejoining of double-stranded DNA.</text>
        <dbReference type="EC" id="5.6.2.2"/>
    </reaction>
</comment>
<dbReference type="InterPro" id="IPR002205">
    <property type="entry name" value="Topo_IIA_dom_A"/>
</dbReference>
<feature type="active site" description="O-(5'-phospho-DNA)-tyrosine intermediate" evidence="9 10">
    <location>
        <position position="120"/>
    </location>
</feature>
<dbReference type="InterPro" id="IPR013760">
    <property type="entry name" value="Topo_IIA-like_dom_sf"/>
</dbReference>
<dbReference type="Gene3D" id="3.90.199.10">
    <property type="entry name" value="Topoisomerase II, domain 5"/>
    <property type="match status" value="1"/>
</dbReference>
<dbReference type="PANTHER" id="PTHR43493">
    <property type="entry name" value="DNA GYRASE/TOPOISOMERASE SUBUNIT A"/>
    <property type="match status" value="1"/>
</dbReference>
<dbReference type="InterPro" id="IPR050220">
    <property type="entry name" value="Type_II_DNA_Topoisomerases"/>
</dbReference>
<dbReference type="InterPro" id="IPR005743">
    <property type="entry name" value="GyrA"/>
</dbReference>
<protein>
    <recommendedName>
        <fullName evidence="9">DNA gyrase subunit A</fullName>
        <ecNumber evidence="9">5.6.2.2</ecNumber>
    </recommendedName>
</protein>
<name>A0A523UNM7_UNCT6</name>
<dbReference type="PANTHER" id="PTHR43493:SF5">
    <property type="entry name" value="DNA GYRASE SUBUNIT A, CHLOROPLASTIC_MITOCHONDRIAL"/>
    <property type="match status" value="1"/>
</dbReference>
<keyword evidence="3 9" id="KW-0963">Cytoplasm</keyword>
<evidence type="ECO:0000256" key="8">
    <source>
        <dbReference type="ARBA" id="ARBA00023235"/>
    </source>
</evidence>
<dbReference type="FunFam" id="2.120.10.90:FF:000004">
    <property type="entry name" value="DNA gyrase subunit A"/>
    <property type="match status" value="1"/>
</dbReference>
<dbReference type="InterPro" id="IPR013757">
    <property type="entry name" value="Topo_IIA_A_a_sf"/>
</dbReference>
<dbReference type="FunFam" id="3.90.199.10:FF:000001">
    <property type="entry name" value="DNA gyrase subunit A"/>
    <property type="match status" value="1"/>
</dbReference>
<reference evidence="12 13" key="1">
    <citation type="submission" date="2019-03" db="EMBL/GenBank/DDBJ databases">
        <title>Metabolic potential of uncultured bacteria and archaea associated with petroleum seepage in deep-sea sediments.</title>
        <authorList>
            <person name="Dong X."/>
            <person name="Hubert C."/>
        </authorList>
    </citation>
    <scope>NUCLEOTIDE SEQUENCE [LARGE SCALE GENOMIC DNA]</scope>
    <source>
        <strain evidence="12">E44_bin18</strain>
    </source>
</reference>
<dbReference type="Pfam" id="PF00521">
    <property type="entry name" value="DNA_topoisoIV"/>
    <property type="match status" value="1"/>
</dbReference>
<evidence type="ECO:0000256" key="4">
    <source>
        <dbReference type="ARBA" id="ARBA00022741"/>
    </source>
</evidence>
<dbReference type="GO" id="GO:0034335">
    <property type="term" value="F:DNA negative supercoiling activity"/>
    <property type="evidence" value="ECO:0007669"/>
    <property type="project" value="UniProtKB-ARBA"/>
</dbReference>
<dbReference type="Gene3D" id="3.30.1360.40">
    <property type="match status" value="1"/>
</dbReference>
<dbReference type="AlphaFoldDB" id="A0A523UNM7"/>
<keyword evidence="8 9" id="KW-0413">Isomerase</keyword>
<accession>A0A523UNM7</accession>
<dbReference type="Gene3D" id="1.10.268.10">
    <property type="entry name" value="Topoisomerase, domain 3"/>
    <property type="match status" value="1"/>
</dbReference>
<keyword evidence="6 9" id="KW-0799">Topoisomerase</keyword>
<dbReference type="InterPro" id="IPR006691">
    <property type="entry name" value="GyrA/parC_rep"/>
</dbReference>
<comment type="similarity">
    <text evidence="2 9">Belongs to the type II topoisomerase GyrA/ParC subunit family.</text>
</comment>
<dbReference type="InterPro" id="IPR013758">
    <property type="entry name" value="Topo_IIA_A/C_ab"/>
</dbReference>
<dbReference type="NCBIfam" id="NF004043">
    <property type="entry name" value="PRK05560.1"/>
    <property type="match status" value="1"/>
</dbReference>
<keyword evidence="4 9" id="KW-0547">Nucleotide-binding</keyword>
<evidence type="ECO:0000256" key="5">
    <source>
        <dbReference type="ARBA" id="ARBA00022840"/>
    </source>
</evidence>
<dbReference type="NCBIfam" id="TIGR01063">
    <property type="entry name" value="gyrA"/>
    <property type="match status" value="1"/>
</dbReference>
<sequence length="806" mass="89931">MNRGREVTVYIEDEMKSSFLDYAMSVIVSRALPDVKDGLKPCHRRILFAMKEAGLLHNRPYKKSATVVGDVLGKYHPHGDLAVYDTLVRMVQDFSLRYPLIDGQGNFGSIDGDPAAAYRYTETRLTNLAEAVLADIDKETVDFVPNFDGRLKEPTVLPSKVPNLLINGSSGIAVGMATNIPPHNLNEIVDALVALVDHPKLDDDELYSIVQGPDFPTGGVIAGRNGILDAYRTGRGRLSVRGKASFETTQSGKERIVITEIPYQVNKSLLIERIAALVRAKTIPGITDLRDESDKDGLRVVLDIRRDAQKEVIMNQLYKHTQMRTTFGVILLVLVEGVPKILTFRQLCQEFLKHRHNVVVRRTEFELAKAEKRAHILEGLKIAVDHIDEIVSLIRKSKDPDTAKKSLRKKYKLSEVQAQAILDMRLAKLTGLERKSLDEEYLATIKEISRLKSILSSKARVMSVVKKELIGLKEKFGDERRTEITEYEEADLDIEDLIAEEDMVVTITHKGYIKRLPISSYRRQHRGGKGMSGIRTKEEDFAEGIFIASTHSYMLFFTDRGRCYWVKVHAIPQAGRISRGRSIANLLQIEKGEQVTAYVPVREFTANAYILMVTESGTVKKCSLKLFSNPRKGGIIACDLKKGDTLKAVSLTDGNQDVILATQQGKAIRFSEKDVRSMGRGAAGVRGMTLTKGDRIVGMVIVKREASLLCVTQKGYGKRTPLSRFRVIRRGGKGMIAIKGTERNGNLVAAKEVVEKDELILISSSGQVIRMRAKDMRDMGRSTQGVKLMNMKKGDSVIDVAHIVTE</sequence>
<comment type="caution">
    <text evidence="12">The sequence shown here is derived from an EMBL/GenBank/DDBJ whole genome shotgun (WGS) entry which is preliminary data.</text>
</comment>
<dbReference type="PROSITE" id="PS52040">
    <property type="entry name" value="TOPO_IIA"/>
    <property type="match status" value="1"/>
</dbReference>
<dbReference type="Gene3D" id="2.120.10.90">
    <property type="entry name" value="DNA gyrase/topoisomerase IV, subunit A, C-terminal"/>
    <property type="match status" value="1"/>
</dbReference>
<dbReference type="EC" id="5.6.2.2" evidence="9"/>
<dbReference type="Proteomes" id="UP000315525">
    <property type="component" value="Unassembled WGS sequence"/>
</dbReference>
<dbReference type="SUPFAM" id="SSF101904">
    <property type="entry name" value="GyrA/ParC C-terminal domain-like"/>
    <property type="match status" value="1"/>
</dbReference>